<dbReference type="Proteomes" id="UP001500630">
    <property type="component" value="Unassembled WGS sequence"/>
</dbReference>
<dbReference type="Pfam" id="PF13359">
    <property type="entry name" value="DDE_Tnp_4"/>
    <property type="match status" value="1"/>
</dbReference>
<evidence type="ECO:0000256" key="2">
    <source>
        <dbReference type="ARBA" id="ARBA00022723"/>
    </source>
</evidence>
<evidence type="ECO:0000256" key="3">
    <source>
        <dbReference type="SAM" id="MobiDB-lite"/>
    </source>
</evidence>
<dbReference type="RefSeq" id="WP_425570651.1">
    <property type="nucleotide sequence ID" value="NZ_BAABDQ010000053.1"/>
</dbReference>
<dbReference type="InterPro" id="IPR027806">
    <property type="entry name" value="HARBI1_dom"/>
</dbReference>
<feature type="region of interest" description="Disordered" evidence="3">
    <location>
        <begin position="217"/>
        <end position="250"/>
    </location>
</feature>
<evidence type="ECO:0000259" key="4">
    <source>
        <dbReference type="Pfam" id="PF13359"/>
    </source>
</evidence>
<dbReference type="InterPro" id="IPR027805">
    <property type="entry name" value="Transposase_HTH_dom"/>
</dbReference>
<organism evidence="6 7">
    <name type="scientific">Nonomuraea rosea</name>
    <dbReference type="NCBI Taxonomy" id="638574"/>
    <lineage>
        <taxon>Bacteria</taxon>
        <taxon>Bacillati</taxon>
        <taxon>Actinomycetota</taxon>
        <taxon>Actinomycetes</taxon>
        <taxon>Streptosporangiales</taxon>
        <taxon>Streptosporangiaceae</taxon>
        <taxon>Nonomuraea</taxon>
    </lineage>
</organism>
<evidence type="ECO:0000313" key="7">
    <source>
        <dbReference type="Proteomes" id="UP001500630"/>
    </source>
</evidence>
<reference evidence="7" key="1">
    <citation type="journal article" date="2019" name="Int. J. Syst. Evol. Microbiol.">
        <title>The Global Catalogue of Microorganisms (GCM) 10K type strain sequencing project: providing services to taxonomists for standard genome sequencing and annotation.</title>
        <authorList>
            <consortium name="The Broad Institute Genomics Platform"/>
            <consortium name="The Broad Institute Genome Sequencing Center for Infectious Disease"/>
            <person name="Wu L."/>
            <person name="Ma J."/>
        </authorList>
    </citation>
    <scope>NUCLEOTIDE SEQUENCE [LARGE SCALE GENOMIC DNA]</scope>
    <source>
        <strain evidence="7">JCM 17326</strain>
    </source>
</reference>
<feature type="domain" description="Transposase Helix-turn-helix" evidence="5">
    <location>
        <begin position="66"/>
        <end position="117"/>
    </location>
</feature>
<proteinExistence type="predicted"/>
<comment type="caution">
    <text evidence="6">The sequence shown here is derived from an EMBL/GenBank/DDBJ whole genome shotgun (WGS) entry which is preliminary data.</text>
</comment>
<accession>A0ABP6ZQX1</accession>
<evidence type="ECO:0000313" key="6">
    <source>
        <dbReference type="EMBL" id="GAA3615503.1"/>
    </source>
</evidence>
<protein>
    <submittedName>
        <fullName evidence="6">Transposase family protein</fullName>
    </submittedName>
</protein>
<gene>
    <name evidence="6" type="ORF">GCM10022419_120980</name>
</gene>
<comment type="cofactor">
    <cofactor evidence="1">
        <name>a divalent metal cation</name>
        <dbReference type="ChEBI" id="CHEBI:60240"/>
    </cofactor>
</comment>
<feature type="domain" description="DDE Tnp4" evidence="4">
    <location>
        <begin position="136"/>
        <end position="282"/>
    </location>
</feature>
<keyword evidence="7" id="KW-1185">Reference proteome</keyword>
<keyword evidence="2" id="KW-0479">Metal-binding</keyword>
<dbReference type="EMBL" id="BAABDQ010000053">
    <property type="protein sequence ID" value="GAA3615503.1"/>
    <property type="molecule type" value="Genomic_DNA"/>
</dbReference>
<name>A0ABP6ZQX1_9ACTN</name>
<sequence length="289" mass="31817">MLVRVRLGEIFEYEEFVGWFPVDGRPSLSAAQLALVSVLQFTEDCSDRQAACAVAVRIDSMRSLWRRLNPGRQALLVLVYLRKGETFTELGAGFGVSTATAWRYVEETVALLSARSPKLTAALRKAKRDGLHYLILDGTLIHTDRIKGDRPYFSGKHRVHGMNVQVIASPEGTILWTSGALPGKAHDLSAAHIWGILRALEQAGIITLADKAYQGAEGPVRTPYKGKKKPESQKQANRAHAKLRGPGERANAQLKSWKILRKLRCSPSKAGHLCKAIAVLQNHRIAQAA</sequence>
<evidence type="ECO:0000259" key="5">
    <source>
        <dbReference type="Pfam" id="PF13613"/>
    </source>
</evidence>
<evidence type="ECO:0000256" key="1">
    <source>
        <dbReference type="ARBA" id="ARBA00001968"/>
    </source>
</evidence>
<dbReference type="Pfam" id="PF13613">
    <property type="entry name" value="HTH_Tnp_4"/>
    <property type="match status" value="1"/>
</dbReference>